<keyword evidence="2 7" id="KW-0813">Transport</keyword>
<dbReference type="OrthoDB" id="9807402at2"/>
<keyword evidence="3" id="KW-1003">Cell membrane</keyword>
<comment type="similarity">
    <text evidence="7">Belongs to the binding-protein-dependent transport system permease family.</text>
</comment>
<accession>A0A1H4SGP4</accession>
<dbReference type="GO" id="GO:0055085">
    <property type="term" value="P:transmembrane transport"/>
    <property type="evidence" value="ECO:0007669"/>
    <property type="project" value="InterPro"/>
</dbReference>
<dbReference type="SUPFAM" id="SSF161098">
    <property type="entry name" value="MetI-like"/>
    <property type="match status" value="1"/>
</dbReference>
<dbReference type="RefSeq" id="WP_092115206.1">
    <property type="nucleotide sequence ID" value="NZ_FNTH01000001.1"/>
</dbReference>
<dbReference type="PROSITE" id="PS50928">
    <property type="entry name" value="ABC_TM1"/>
    <property type="match status" value="1"/>
</dbReference>
<dbReference type="Proteomes" id="UP000198992">
    <property type="component" value="Unassembled WGS sequence"/>
</dbReference>
<proteinExistence type="inferred from homology"/>
<evidence type="ECO:0000259" key="8">
    <source>
        <dbReference type="PROSITE" id="PS50928"/>
    </source>
</evidence>
<evidence type="ECO:0000256" key="4">
    <source>
        <dbReference type="ARBA" id="ARBA00022692"/>
    </source>
</evidence>
<reference evidence="9 10" key="1">
    <citation type="submission" date="2016-10" db="EMBL/GenBank/DDBJ databases">
        <authorList>
            <person name="de Groot N.N."/>
        </authorList>
    </citation>
    <scope>NUCLEOTIDE SEQUENCE [LARGE SCALE GENOMIC DNA]</scope>
    <source>
        <strain evidence="9 10">MT12</strain>
    </source>
</reference>
<feature type="transmembrane region" description="Helical" evidence="7">
    <location>
        <begin position="9"/>
        <end position="27"/>
    </location>
</feature>
<protein>
    <submittedName>
        <fullName evidence="9">Peptide/nickel transport system permease protein</fullName>
    </submittedName>
</protein>
<sequence length="334" mass="36066">MLGYLLRRILAAIPVMGVVALFVFLLLRLTPGDPAAILAGDNATPEQLDRIRTSLGLNEPIYIQFYTWVAKLLHGDLGVSLISNKPILEMIGPRLEPSISVALATIVLSILVAVPLGVIAAWKHGTWIDRCVMGLSVLGFSVPVFVIGYVLIQFFAIDLRWVPVQGFKSIMSACPAAPPKPLSVLEVATCMGDGFGPFFQRIILPTCTLSFIYVALIARMTRASMLDVLGEDYVRTARAKGIGETGVLLRHALRNAAVPVITVIGSGFALLISGVVVTESVFNLPGIGRLTVDAVLARDYPVIQAMILLTSGIYVAVNLLIDLAYTLLDPRIRY</sequence>
<feature type="transmembrane region" description="Helical" evidence="7">
    <location>
        <begin position="302"/>
        <end position="328"/>
    </location>
</feature>
<feature type="transmembrane region" description="Helical" evidence="7">
    <location>
        <begin position="198"/>
        <end position="218"/>
    </location>
</feature>
<evidence type="ECO:0000313" key="9">
    <source>
        <dbReference type="EMBL" id="SEC43319.1"/>
    </source>
</evidence>
<keyword evidence="6 7" id="KW-0472">Membrane</keyword>
<keyword evidence="5 7" id="KW-1133">Transmembrane helix</keyword>
<dbReference type="GO" id="GO:0005886">
    <property type="term" value="C:plasma membrane"/>
    <property type="evidence" value="ECO:0007669"/>
    <property type="project" value="UniProtKB-SubCell"/>
</dbReference>
<name>A0A1H4SGP4_9BRAD</name>
<dbReference type="Pfam" id="PF19300">
    <property type="entry name" value="BPD_transp_1_N"/>
    <property type="match status" value="1"/>
</dbReference>
<evidence type="ECO:0000256" key="7">
    <source>
        <dbReference type="RuleBase" id="RU363032"/>
    </source>
</evidence>
<feature type="transmembrane region" description="Helical" evidence="7">
    <location>
        <begin position="99"/>
        <end position="122"/>
    </location>
</feature>
<evidence type="ECO:0000256" key="3">
    <source>
        <dbReference type="ARBA" id="ARBA00022475"/>
    </source>
</evidence>
<evidence type="ECO:0000256" key="6">
    <source>
        <dbReference type="ARBA" id="ARBA00023136"/>
    </source>
</evidence>
<dbReference type="InterPro" id="IPR035906">
    <property type="entry name" value="MetI-like_sf"/>
</dbReference>
<evidence type="ECO:0000313" key="10">
    <source>
        <dbReference type="Proteomes" id="UP000198992"/>
    </source>
</evidence>
<dbReference type="InterPro" id="IPR045621">
    <property type="entry name" value="BPD_transp_1_N"/>
</dbReference>
<dbReference type="PANTHER" id="PTHR43163">
    <property type="entry name" value="DIPEPTIDE TRANSPORT SYSTEM PERMEASE PROTEIN DPPB-RELATED"/>
    <property type="match status" value="1"/>
</dbReference>
<dbReference type="CDD" id="cd06261">
    <property type="entry name" value="TM_PBP2"/>
    <property type="match status" value="1"/>
</dbReference>
<dbReference type="Gene3D" id="1.10.3720.10">
    <property type="entry name" value="MetI-like"/>
    <property type="match status" value="1"/>
</dbReference>
<dbReference type="PANTHER" id="PTHR43163:SF3">
    <property type="entry name" value="PEPTIDE ABC TRANSPORTER PERMEASE PROTEIN"/>
    <property type="match status" value="1"/>
</dbReference>
<evidence type="ECO:0000256" key="2">
    <source>
        <dbReference type="ARBA" id="ARBA00022448"/>
    </source>
</evidence>
<evidence type="ECO:0000256" key="1">
    <source>
        <dbReference type="ARBA" id="ARBA00004651"/>
    </source>
</evidence>
<feature type="domain" description="ABC transmembrane type-1" evidence="8">
    <location>
        <begin position="95"/>
        <end position="321"/>
    </location>
</feature>
<keyword evidence="4 7" id="KW-0812">Transmembrane</keyword>
<dbReference type="Pfam" id="PF00528">
    <property type="entry name" value="BPD_transp_1"/>
    <property type="match status" value="1"/>
</dbReference>
<organism evidence="9 10">
    <name type="scientific">Bradyrhizobium erythrophlei</name>
    <dbReference type="NCBI Taxonomy" id="1437360"/>
    <lineage>
        <taxon>Bacteria</taxon>
        <taxon>Pseudomonadati</taxon>
        <taxon>Pseudomonadota</taxon>
        <taxon>Alphaproteobacteria</taxon>
        <taxon>Hyphomicrobiales</taxon>
        <taxon>Nitrobacteraceae</taxon>
        <taxon>Bradyrhizobium</taxon>
    </lineage>
</organism>
<dbReference type="EMBL" id="FNTH01000001">
    <property type="protein sequence ID" value="SEC43319.1"/>
    <property type="molecule type" value="Genomic_DNA"/>
</dbReference>
<evidence type="ECO:0000256" key="5">
    <source>
        <dbReference type="ARBA" id="ARBA00022989"/>
    </source>
</evidence>
<feature type="transmembrane region" description="Helical" evidence="7">
    <location>
        <begin position="256"/>
        <end position="282"/>
    </location>
</feature>
<gene>
    <name evidence="9" type="ORF">SAMN05444164_1826</name>
</gene>
<feature type="transmembrane region" description="Helical" evidence="7">
    <location>
        <begin position="134"/>
        <end position="157"/>
    </location>
</feature>
<comment type="subcellular location">
    <subcellularLocation>
        <location evidence="1 7">Cell membrane</location>
        <topology evidence="1 7">Multi-pass membrane protein</topology>
    </subcellularLocation>
</comment>
<dbReference type="InterPro" id="IPR000515">
    <property type="entry name" value="MetI-like"/>
</dbReference>
<dbReference type="AlphaFoldDB" id="A0A1H4SGP4"/>